<proteinExistence type="inferred from homology"/>
<gene>
    <name evidence="4" type="ORF">BZB76_0789</name>
</gene>
<evidence type="ECO:0000259" key="2">
    <source>
        <dbReference type="SMART" id="SM00644"/>
    </source>
</evidence>
<reference evidence="4 5" key="1">
    <citation type="submission" date="2018-10" db="EMBL/GenBank/DDBJ databases">
        <title>Genomic Encyclopedia of Archaeal and Bacterial Type Strains, Phase II (KMG-II): from individual species to whole genera.</title>
        <authorList>
            <person name="Goeker M."/>
        </authorList>
    </citation>
    <scope>NUCLEOTIDE SEQUENCE [LARGE SCALE GENOMIC DNA]</scope>
    <source>
        <strain evidence="4 5">DSM 43383</strain>
    </source>
</reference>
<dbReference type="Pfam" id="PF01510">
    <property type="entry name" value="Amidase_2"/>
    <property type="match status" value="1"/>
</dbReference>
<dbReference type="SMART" id="SM00644">
    <property type="entry name" value="Ami_2"/>
    <property type="match status" value="1"/>
</dbReference>
<comment type="similarity">
    <text evidence="1">Belongs to the N-acetylmuramoyl-L-alanine amidase 2 family.</text>
</comment>
<dbReference type="InterPro" id="IPR036505">
    <property type="entry name" value="Amidase/PGRP_sf"/>
</dbReference>
<dbReference type="PANTHER" id="PTHR11022:SF41">
    <property type="entry name" value="PEPTIDOGLYCAN-RECOGNITION PROTEIN LC-RELATED"/>
    <property type="match status" value="1"/>
</dbReference>
<name>A0A495QYP0_9ACTN</name>
<sequence length="278" mass="29887">MNAHSEEEADGQGRNGASVTRRAVIGGVVGAGLLEVMSIACPGHNGAMADDLPGGPNAHPGAGDAAPFTADAPRVYTRAQWQARPPRRTARVINRRPDRIVVHHTATPNAKDRSLAHAFALSRYIQDFHMNKNGWDDTGQQLTISRGGIVMEGRNRSLQAVETGALAVGAQVLHHNEHTIGIENEGTYMKKGVPQDLWTSLVEVCVWLCKAYSLDPADAIVGHRDYNNTSCPGDVLYARLPELRRVVAERLSMSPSPGNGVEASGPILPILPRLDGLH</sequence>
<dbReference type="InterPro" id="IPR006619">
    <property type="entry name" value="PGRP_domain_met/bac"/>
</dbReference>
<dbReference type="GO" id="GO:0008745">
    <property type="term" value="F:N-acetylmuramoyl-L-alanine amidase activity"/>
    <property type="evidence" value="ECO:0007669"/>
    <property type="project" value="InterPro"/>
</dbReference>
<dbReference type="AlphaFoldDB" id="A0A495QYP0"/>
<dbReference type="InterPro" id="IPR002502">
    <property type="entry name" value="Amidase_domain"/>
</dbReference>
<dbReference type="SMART" id="SM00701">
    <property type="entry name" value="PGRP"/>
    <property type="match status" value="1"/>
</dbReference>
<dbReference type="Gene3D" id="3.40.80.10">
    <property type="entry name" value="Peptidoglycan recognition protein-like"/>
    <property type="match status" value="1"/>
</dbReference>
<comment type="caution">
    <text evidence="4">The sequence shown here is derived from an EMBL/GenBank/DDBJ whole genome shotgun (WGS) entry which is preliminary data.</text>
</comment>
<dbReference type="PANTHER" id="PTHR11022">
    <property type="entry name" value="PEPTIDOGLYCAN RECOGNITION PROTEIN"/>
    <property type="match status" value="1"/>
</dbReference>
<keyword evidence="5" id="KW-1185">Reference proteome</keyword>
<dbReference type="EMBL" id="RBWU01000001">
    <property type="protein sequence ID" value="RKS79329.1"/>
    <property type="molecule type" value="Genomic_DNA"/>
</dbReference>
<accession>A0A495QYP0</accession>
<dbReference type="Proteomes" id="UP000274601">
    <property type="component" value="Unassembled WGS sequence"/>
</dbReference>
<evidence type="ECO:0000259" key="3">
    <source>
        <dbReference type="SMART" id="SM00701"/>
    </source>
</evidence>
<organism evidence="4 5">
    <name type="scientific">Actinomadura pelletieri DSM 43383</name>
    <dbReference type="NCBI Taxonomy" id="1120940"/>
    <lineage>
        <taxon>Bacteria</taxon>
        <taxon>Bacillati</taxon>
        <taxon>Actinomycetota</taxon>
        <taxon>Actinomycetes</taxon>
        <taxon>Streptosporangiales</taxon>
        <taxon>Thermomonosporaceae</taxon>
        <taxon>Actinomadura</taxon>
    </lineage>
</organism>
<evidence type="ECO:0000256" key="1">
    <source>
        <dbReference type="ARBA" id="ARBA00007553"/>
    </source>
</evidence>
<evidence type="ECO:0000313" key="4">
    <source>
        <dbReference type="EMBL" id="RKS79329.1"/>
    </source>
</evidence>
<dbReference type="GO" id="GO:0008270">
    <property type="term" value="F:zinc ion binding"/>
    <property type="evidence" value="ECO:0007669"/>
    <property type="project" value="InterPro"/>
</dbReference>
<protein>
    <submittedName>
        <fullName evidence="4">N-acetylmuramoyl-L-alanine amidase</fullName>
    </submittedName>
</protein>
<evidence type="ECO:0000313" key="5">
    <source>
        <dbReference type="Proteomes" id="UP000274601"/>
    </source>
</evidence>
<feature type="domain" description="Peptidoglycan recognition protein family" evidence="3">
    <location>
        <begin position="73"/>
        <end position="227"/>
    </location>
</feature>
<feature type="domain" description="N-acetylmuramoyl-L-alanine amidase" evidence="2">
    <location>
        <begin position="85"/>
        <end position="233"/>
    </location>
</feature>
<dbReference type="CDD" id="cd06583">
    <property type="entry name" value="PGRP"/>
    <property type="match status" value="1"/>
</dbReference>
<dbReference type="GO" id="GO:0009253">
    <property type="term" value="P:peptidoglycan catabolic process"/>
    <property type="evidence" value="ECO:0007669"/>
    <property type="project" value="InterPro"/>
</dbReference>
<dbReference type="InterPro" id="IPR015510">
    <property type="entry name" value="PGRP"/>
</dbReference>
<dbReference type="SUPFAM" id="SSF55846">
    <property type="entry name" value="N-acetylmuramoyl-L-alanine amidase-like"/>
    <property type="match status" value="1"/>
</dbReference>